<gene>
    <name evidence="17" type="ORF">ACEWY4_014942</name>
</gene>
<evidence type="ECO:0000256" key="10">
    <source>
        <dbReference type="ARBA" id="ARBA00023180"/>
    </source>
</evidence>
<dbReference type="SUPFAM" id="SSF81321">
    <property type="entry name" value="Family A G protein-coupled receptor-like"/>
    <property type="match status" value="1"/>
</dbReference>
<accession>A0ABD1JTP5</accession>
<dbReference type="PANTHER" id="PTHR24247">
    <property type="entry name" value="5-HYDROXYTRYPTAMINE RECEPTOR"/>
    <property type="match status" value="1"/>
</dbReference>
<name>A0ABD1JTP5_9TELE</name>
<dbReference type="PRINTS" id="PR00237">
    <property type="entry name" value="GPCRRHODOPSN"/>
</dbReference>
<evidence type="ECO:0000256" key="9">
    <source>
        <dbReference type="ARBA" id="ARBA00023170"/>
    </source>
</evidence>
<dbReference type="AlphaFoldDB" id="A0ABD1JTP5"/>
<dbReference type="InterPro" id="IPR017452">
    <property type="entry name" value="GPCR_Rhodpsn_7TM"/>
</dbReference>
<keyword evidence="11 13" id="KW-0807">Transducer</keyword>
<evidence type="ECO:0000256" key="7">
    <source>
        <dbReference type="ARBA" id="ARBA00023136"/>
    </source>
</evidence>
<evidence type="ECO:0000256" key="13">
    <source>
        <dbReference type="RuleBase" id="RU000688"/>
    </source>
</evidence>
<dbReference type="GO" id="GO:0005886">
    <property type="term" value="C:plasma membrane"/>
    <property type="evidence" value="ECO:0007669"/>
    <property type="project" value="UniProtKB-SubCell"/>
</dbReference>
<dbReference type="InterPro" id="IPR003980">
    <property type="entry name" value="Histamine_H3_rcpt"/>
</dbReference>
<feature type="domain" description="G-protein coupled receptors family 1 profile" evidence="16">
    <location>
        <begin position="52"/>
        <end position="408"/>
    </location>
</feature>
<evidence type="ECO:0000256" key="6">
    <source>
        <dbReference type="ARBA" id="ARBA00023040"/>
    </source>
</evidence>
<evidence type="ECO:0000313" key="17">
    <source>
        <dbReference type="EMBL" id="KAL2090254.1"/>
    </source>
</evidence>
<evidence type="ECO:0000256" key="11">
    <source>
        <dbReference type="ARBA" id="ARBA00023224"/>
    </source>
</evidence>
<evidence type="ECO:0000256" key="4">
    <source>
        <dbReference type="ARBA" id="ARBA00022692"/>
    </source>
</evidence>
<evidence type="ECO:0000313" key="18">
    <source>
        <dbReference type="Proteomes" id="UP001591681"/>
    </source>
</evidence>
<dbReference type="SMART" id="SM01381">
    <property type="entry name" value="7TM_GPCR_Srsx"/>
    <property type="match status" value="1"/>
</dbReference>
<protein>
    <recommendedName>
        <fullName evidence="12">Histamine H3 receptor</fullName>
    </recommendedName>
</protein>
<feature type="transmembrane region" description="Helical" evidence="15">
    <location>
        <begin position="73"/>
        <end position="93"/>
    </location>
</feature>
<dbReference type="PANTHER" id="PTHR24247:SF254">
    <property type="entry name" value="HISTAMINE H3 RECEPTOR"/>
    <property type="match status" value="1"/>
</dbReference>
<evidence type="ECO:0000256" key="3">
    <source>
        <dbReference type="ARBA" id="ARBA00022553"/>
    </source>
</evidence>
<feature type="region of interest" description="Disordered" evidence="14">
    <location>
        <begin position="283"/>
        <end position="306"/>
    </location>
</feature>
<keyword evidence="10" id="KW-0325">Glycoprotein</keyword>
<evidence type="ECO:0000256" key="12">
    <source>
        <dbReference type="ARBA" id="ARBA00074679"/>
    </source>
</evidence>
<feature type="transmembrane region" description="Helical" evidence="15">
    <location>
        <begin position="208"/>
        <end position="226"/>
    </location>
</feature>
<dbReference type="InterPro" id="IPR000276">
    <property type="entry name" value="GPCR_Rhodpsn"/>
</dbReference>
<feature type="transmembrane region" description="Helical" evidence="15">
    <location>
        <begin position="388"/>
        <end position="411"/>
    </location>
</feature>
<feature type="transmembrane region" description="Helical" evidence="15">
    <location>
        <begin position="355"/>
        <end position="376"/>
    </location>
</feature>
<feature type="transmembrane region" description="Helical" evidence="15">
    <location>
        <begin position="153"/>
        <end position="175"/>
    </location>
</feature>
<keyword evidence="9 13" id="KW-0675">Receptor</keyword>
<keyword evidence="8" id="KW-1015">Disulfide bond</keyword>
<sequence>MGSYVPEHNASWNFTSGYSTADGSENAAALSGYVLVILAILMITLIVVVVGGNALVILAFIVDKSLRNQSNYFFLNLAISDFLVGAFCIPIYIPYILTGQWMLGRGLCKLWLVIDYLLCTASVFNIVLISYDRFLSVTRAVRYRAQQGMTNQAVGKMLLVWLLAFLLYGPAIIFWELLAGKSIVPADQCFAEFYCTWYFLLSASTFEFFSPLVSVAFFNFSIYLNIHRREKMRGRASHKGRGELAAEEHRWRDSGGGASAVFFIKTRKVSSSEPAAVSAVIEEDEEELSPSSSGEPSSNQSVGFSMRRTKGRRKITGGWTRACSGAASSRLSSSVAPFRGGGHSRLSRDKKIAKSLAVIVCVFAVCWAPYTLLMIIRAACSGTCVEHHWYEVTFWLLWLNSAINPFLYPLCHSSFRRAFAKILCPKRQSVQPHAVIQSSQ</sequence>
<organism evidence="17 18">
    <name type="scientific">Coilia grayii</name>
    <name type="common">Gray's grenadier anchovy</name>
    <dbReference type="NCBI Taxonomy" id="363190"/>
    <lineage>
        <taxon>Eukaryota</taxon>
        <taxon>Metazoa</taxon>
        <taxon>Chordata</taxon>
        <taxon>Craniata</taxon>
        <taxon>Vertebrata</taxon>
        <taxon>Euteleostomi</taxon>
        <taxon>Actinopterygii</taxon>
        <taxon>Neopterygii</taxon>
        <taxon>Teleostei</taxon>
        <taxon>Clupei</taxon>
        <taxon>Clupeiformes</taxon>
        <taxon>Clupeoidei</taxon>
        <taxon>Engraulidae</taxon>
        <taxon>Coilinae</taxon>
        <taxon>Coilia</taxon>
    </lineage>
</organism>
<dbReference type="PRINTS" id="PR01471">
    <property type="entry name" value="HISTAMINEH3R"/>
</dbReference>
<keyword evidence="5 15" id="KW-1133">Transmembrane helix</keyword>
<dbReference type="PROSITE" id="PS00237">
    <property type="entry name" value="G_PROTEIN_RECEP_F1_1"/>
    <property type="match status" value="1"/>
</dbReference>
<dbReference type="Pfam" id="PF00001">
    <property type="entry name" value="7tm_1"/>
    <property type="match status" value="1"/>
</dbReference>
<evidence type="ECO:0000259" key="16">
    <source>
        <dbReference type="PROSITE" id="PS50262"/>
    </source>
</evidence>
<evidence type="ECO:0000256" key="2">
    <source>
        <dbReference type="ARBA" id="ARBA00022475"/>
    </source>
</evidence>
<comment type="similarity">
    <text evidence="13">Belongs to the G-protein coupled receptor 1 family.</text>
</comment>
<feature type="transmembrane region" description="Helical" evidence="15">
    <location>
        <begin position="113"/>
        <end position="132"/>
    </location>
</feature>
<comment type="subcellular location">
    <subcellularLocation>
        <location evidence="1">Cell membrane</location>
        <topology evidence="1">Multi-pass membrane protein</topology>
    </subcellularLocation>
</comment>
<dbReference type="FunFam" id="1.20.1070.10:FF:000138">
    <property type="entry name" value="histamine H3 receptor"/>
    <property type="match status" value="1"/>
</dbReference>
<keyword evidence="7 15" id="KW-0472">Membrane</keyword>
<evidence type="ECO:0000256" key="15">
    <source>
        <dbReference type="SAM" id="Phobius"/>
    </source>
</evidence>
<dbReference type="PROSITE" id="PS50262">
    <property type="entry name" value="G_PROTEIN_RECEP_F1_2"/>
    <property type="match status" value="1"/>
</dbReference>
<comment type="caution">
    <text evidence="17">The sequence shown here is derived from an EMBL/GenBank/DDBJ whole genome shotgun (WGS) entry which is preliminary data.</text>
</comment>
<keyword evidence="3" id="KW-0597">Phosphoprotein</keyword>
<feature type="compositionally biased region" description="Low complexity" evidence="14">
    <location>
        <begin position="289"/>
        <end position="298"/>
    </location>
</feature>
<keyword evidence="18" id="KW-1185">Reference proteome</keyword>
<keyword evidence="2" id="KW-1003">Cell membrane</keyword>
<dbReference type="Proteomes" id="UP001591681">
    <property type="component" value="Unassembled WGS sequence"/>
</dbReference>
<keyword evidence="6 13" id="KW-0297">G-protein coupled receptor</keyword>
<dbReference type="EMBL" id="JBHFQA010000012">
    <property type="protein sequence ID" value="KAL2090254.1"/>
    <property type="molecule type" value="Genomic_DNA"/>
</dbReference>
<dbReference type="Gene3D" id="1.20.1070.10">
    <property type="entry name" value="Rhodopsin 7-helix transmembrane proteins"/>
    <property type="match status" value="1"/>
</dbReference>
<evidence type="ECO:0000256" key="1">
    <source>
        <dbReference type="ARBA" id="ARBA00004651"/>
    </source>
</evidence>
<feature type="transmembrane region" description="Helical" evidence="15">
    <location>
        <begin position="33"/>
        <end position="61"/>
    </location>
</feature>
<keyword evidence="4 13" id="KW-0812">Transmembrane</keyword>
<reference evidence="17 18" key="1">
    <citation type="submission" date="2024-09" db="EMBL/GenBank/DDBJ databases">
        <title>A chromosome-level genome assembly of Gray's grenadier anchovy, Coilia grayii.</title>
        <authorList>
            <person name="Fu Z."/>
        </authorList>
    </citation>
    <scope>NUCLEOTIDE SEQUENCE [LARGE SCALE GENOMIC DNA]</scope>
    <source>
        <strain evidence="17">G4</strain>
        <tissue evidence="17">Muscle</tissue>
    </source>
</reference>
<proteinExistence type="inferred from homology"/>
<dbReference type="FunFam" id="1.20.1070.10:FF:000585">
    <property type="entry name" value="Uncharacterized protein"/>
    <property type="match status" value="1"/>
</dbReference>
<dbReference type="GO" id="GO:0004930">
    <property type="term" value="F:G protein-coupled receptor activity"/>
    <property type="evidence" value="ECO:0007669"/>
    <property type="project" value="UniProtKB-KW"/>
</dbReference>
<evidence type="ECO:0000256" key="14">
    <source>
        <dbReference type="SAM" id="MobiDB-lite"/>
    </source>
</evidence>
<evidence type="ECO:0000256" key="5">
    <source>
        <dbReference type="ARBA" id="ARBA00022989"/>
    </source>
</evidence>
<evidence type="ECO:0000256" key="8">
    <source>
        <dbReference type="ARBA" id="ARBA00023157"/>
    </source>
</evidence>